<dbReference type="AlphaFoldDB" id="A0A1G2HJN8"/>
<dbReference type="STRING" id="1802200.A2812_00530"/>
<accession>A0A1G2HJN8</accession>
<gene>
    <name evidence="1" type="ORF">A2812_00530</name>
</gene>
<reference evidence="1 2" key="1">
    <citation type="journal article" date="2016" name="Nat. Commun.">
        <title>Thousands of microbial genomes shed light on interconnected biogeochemical processes in an aquifer system.</title>
        <authorList>
            <person name="Anantharaman K."/>
            <person name="Brown C.T."/>
            <person name="Hug L.A."/>
            <person name="Sharon I."/>
            <person name="Castelle C.J."/>
            <person name="Probst A.J."/>
            <person name="Thomas B.C."/>
            <person name="Singh A."/>
            <person name="Wilkins M.J."/>
            <person name="Karaoz U."/>
            <person name="Brodie E.L."/>
            <person name="Williams K.H."/>
            <person name="Hubbard S.S."/>
            <person name="Banfield J.F."/>
        </authorList>
    </citation>
    <scope>NUCLEOTIDE SEQUENCE [LARGE SCALE GENOMIC DNA]</scope>
</reference>
<comment type="caution">
    <text evidence="1">The sequence shown here is derived from an EMBL/GenBank/DDBJ whole genome shotgun (WGS) entry which is preliminary data.</text>
</comment>
<evidence type="ECO:0008006" key="3">
    <source>
        <dbReference type="Google" id="ProtNLM"/>
    </source>
</evidence>
<sequence length="76" mass="8895">MCELKKEHIIMLDKLEKISENLSDEENNGIENFLKLLTSHREKEEQKLYPLLDEKLSGEEKSLVISRVNEIPISNK</sequence>
<dbReference type="Gene3D" id="1.20.120.520">
    <property type="entry name" value="nmb1532 protein domain like"/>
    <property type="match status" value="1"/>
</dbReference>
<evidence type="ECO:0000313" key="2">
    <source>
        <dbReference type="Proteomes" id="UP000177190"/>
    </source>
</evidence>
<evidence type="ECO:0000313" key="1">
    <source>
        <dbReference type="EMBL" id="OGZ62696.1"/>
    </source>
</evidence>
<protein>
    <recommendedName>
        <fullName evidence="3">Hemerythrin-like domain-containing protein</fullName>
    </recommendedName>
</protein>
<proteinExistence type="predicted"/>
<organism evidence="1 2">
    <name type="scientific">Candidatus Staskawiczbacteria bacterium RIFCSPHIGHO2_01_FULL_36_16</name>
    <dbReference type="NCBI Taxonomy" id="1802200"/>
    <lineage>
        <taxon>Bacteria</taxon>
        <taxon>Candidatus Staskawicziibacteriota</taxon>
    </lineage>
</organism>
<dbReference type="Proteomes" id="UP000177190">
    <property type="component" value="Unassembled WGS sequence"/>
</dbReference>
<dbReference type="EMBL" id="MHOM01000053">
    <property type="protein sequence ID" value="OGZ62696.1"/>
    <property type="molecule type" value="Genomic_DNA"/>
</dbReference>
<name>A0A1G2HJN8_9BACT</name>